<keyword evidence="3" id="KW-1185">Reference proteome</keyword>
<gene>
    <name evidence="2" type="ORF">HHU12_22715</name>
</gene>
<protein>
    <submittedName>
        <fullName evidence="2">HupE/UreJ family protein</fullName>
    </submittedName>
</protein>
<accession>A0A7X9RY49</accession>
<feature type="transmembrane region" description="Helical" evidence="1">
    <location>
        <begin position="43"/>
        <end position="65"/>
    </location>
</feature>
<keyword evidence="1" id="KW-0812">Transmembrane</keyword>
<dbReference type="EMBL" id="JABANE010000075">
    <property type="protein sequence ID" value="NME70804.1"/>
    <property type="molecule type" value="Genomic_DNA"/>
</dbReference>
<evidence type="ECO:0000256" key="1">
    <source>
        <dbReference type="SAM" id="Phobius"/>
    </source>
</evidence>
<evidence type="ECO:0000313" key="2">
    <source>
        <dbReference type="EMBL" id="NME70804.1"/>
    </source>
</evidence>
<reference evidence="2 3" key="1">
    <citation type="submission" date="2020-04" db="EMBL/GenBank/DDBJ databases">
        <title>Flammeovirga sp. SR4, a novel species isolated from seawater.</title>
        <authorList>
            <person name="Wang X."/>
        </authorList>
    </citation>
    <scope>NUCLEOTIDE SEQUENCE [LARGE SCALE GENOMIC DNA]</scope>
    <source>
        <strain evidence="2 3">ATCC 23126</strain>
    </source>
</reference>
<sequence length="197" mass="22079">MESFGLYLQLGLEHITDVNGYDHILFILALMASFNSNYLKQILILVTAFTLGHSVTLALSTLDIVSIDPDLIETLIPVTIIIVCISNLFNLGKEKGKSSYFKEKKPIKRYFAEATIFGLIHGLGFSNYLKSLLGSEEQIWEPLLAFNVGLEIGQLIIVFICLLLNAIMLRLTMWHQRDWNLFLSGGAFVSAIIILVN</sequence>
<proteinExistence type="predicted"/>
<evidence type="ECO:0000313" key="3">
    <source>
        <dbReference type="Proteomes" id="UP000576082"/>
    </source>
</evidence>
<feature type="transmembrane region" description="Helical" evidence="1">
    <location>
        <begin position="110"/>
        <end position="129"/>
    </location>
</feature>
<dbReference type="AlphaFoldDB" id="A0A7X9RY49"/>
<organism evidence="2 3">
    <name type="scientific">Flammeovirga aprica JL-4</name>
    <dbReference type="NCBI Taxonomy" id="694437"/>
    <lineage>
        <taxon>Bacteria</taxon>
        <taxon>Pseudomonadati</taxon>
        <taxon>Bacteroidota</taxon>
        <taxon>Cytophagia</taxon>
        <taxon>Cytophagales</taxon>
        <taxon>Flammeovirgaceae</taxon>
        <taxon>Flammeovirga</taxon>
    </lineage>
</organism>
<keyword evidence="1" id="KW-1133">Transmembrane helix</keyword>
<feature type="transmembrane region" description="Helical" evidence="1">
    <location>
        <begin position="179"/>
        <end position="196"/>
    </location>
</feature>
<dbReference type="InterPro" id="IPR032809">
    <property type="entry name" value="Put_HupE_UreJ"/>
</dbReference>
<dbReference type="Proteomes" id="UP000576082">
    <property type="component" value="Unassembled WGS sequence"/>
</dbReference>
<feature type="transmembrane region" description="Helical" evidence="1">
    <location>
        <begin position="20"/>
        <end position="36"/>
    </location>
</feature>
<feature type="transmembrane region" description="Helical" evidence="1">
    <location>
        <begin position="71"/>
        <end position="89"/>
    </location>
</feature>
<keyword evidence="1" id="KW-0472">Membrane</keyword>
<comment type="caution">
    <text evidence="2">The sequence shown here is derived from an EMBL/GenBank/DDBJ whole genome shotgun (WGS) entry which is preliminary data.</text>
</comment>
<feature type="transmembrane region" description="Helical" evidence="1">
    <location>
        <begin position="144"/>
        <end position="167"/>
    </location>
</feature>
<name>A0A7X9RY49_9BACT</name>
<dbReference type="Pfam" id="PF13795">
    <property type="entry name" value="HupE_UreJ_2"/>
    <property type="match status" value="1"/>
</dbReference>
<dbReference type="RefSeq" id="WP_169659034.1">
    <property type="nucleotide sequence ID" value="NZ_JABANE010000075.1"/>
</dbReference>